<reference evidence="7" key="1">
    <citation type="journal article" date="2020" name="Fungal Divers.">
        <title>Resolving the Mortierellaceae phylogeny through synthesis of multi-gene phylogenetics and phylogenomics.</title>
        <authorList>
            <person name="Vandepol N."/>
            <person name="Liber J."/>
            <person name="Desiro A."/>
            <person name="Na H."/>
            <person name="Kennedy M."/>
            <person name="Barry K."/>
            <person name="Grigoriev I.V."/>
            <person name="Miller A.N."/>
            <person name="O'Donnell K."/>
            <person name="Stajich J.E."/>
            <person name="Bonito G."/>
        </authorList>
    </citation>
    <scope>NUCLEOTIDE SEQUENCE</scope>
    <source>
        <strain evidence="7">KOD1015</strain>
    </source>
</reference>
<keyword evidence="5" id="KW-1133">Transmembrane helix</keyword>
<evidence type="ECO:0000256" key="4">
    <source>
        <dbReference type="ARBA" id="ARBA00023002"/>
    </source>
</evidence>
<dbReference type="AlphaFoldDB" id="A0A9P6KBH4"/>
<dbReference type="PANTHER" id="PTHR47356:SF2">
    <property type="entry name" value="FAD-BINDING DOMAIN-CONTAINING PROTEIN-RELATED"/>
    <property type="match status" value="1"/>
</dbReference>
<dbReference type="Pfam" id="PF01494">
    <property type="entry name" value="FAD_binding_3"/>
    <property type="match status" value="2"/>
</dbReference>
<dbReference type="OrthoDB" id="9993796at2759"/>
<dbReference type="GO" id="GO:0004497">
    <property type="term" value="F:monooxygenase activity"/>
    <property type="evidence" value="ECO:0007669"/>
    <property type="project" value="InterPro"/>
</dbReference>
<dbReference type="InterPro" id="IPR002938">
    <property type="entry name" value="FAD-bd"/>
</dbReference>
<dbReference type="Gene3D" id="3.50.50.60">
    <property type="entry name" value="FAD/NAD(P)-binding domain"/>
    <property type="match status" value="1"/>
</dbReference>
<keyword evidence="5" id="KW-0472">Membrane</keyword>
<dbReference type="EMBL" id="JAABOA010003340">
    <property type="protein sequence ID" value="KAF9578771.1"/>
    <property type="molecule type" value="Genomic_DNA"/>
</dbReference>
<dbReference type="InterPro" id="IPR036188">
    <property type="entry name" value="FAD/NAD-bd_sf"/>
</dbReference>
<feature type="transmembrane region" description="Helical" evidence="5">
    <location>
        <begin position="6"/>
        <end position="26"/>
    </location>
</feature>
<evidence type="ECO:0000313" key="8">
    <source>
        <dbReference type="Proteomes" id="UP000780801"/>
    </source>
</evidence>
<feature type="domain" description="FAD-binding" evidence="6">
    <location>
        <begin position="9"/>
        <end position="180"/>
    </location>
</feature>
<evidence type="ECO:0000259" key="6">
    <source>
        <dbReference type="Pfam" id="PF01494"/>
    </source>
</evidence>
<keyword evidence="4" id="KW-0560">Oxidoreductase</keyword>
<sequence>MSDTPALPQVLIVGAGLSSLFLALLLDRIDVPYQIFERAATVKPLGAVMTLSAHIMPAFEQLGLYEDLQKISIPTKAFHVYNSDIKKIGMLDGAKEKELVGYDRLLFARPLLYDLLLSKIPKERIHFSKKVASTRQDDKQVTIECEDGTSYTGDMLVGADGAYSVVRQSLYKELAEKGTLSQNDSQSLEKGYICLVGTTDPLDLEKYPGLDRPEADSSLVVGKGIPYAWTTFTMPENRICWNVILQLREDASKSVKSLKNAEWGAEANEAMIKEVYEFKTPWGIIGKLIDATPRDRISKVYLEDKLFETWNGGRTVLIGDACHKMLPSAGMGAVNAMEDSVILANCIYELTDLSVESIDAACKDFRDQRYPHVVQQYIASRVTGIIEFGHAWWERLFRHVLFNYLPTWIQLRSVVKDSAYRPQATFLPLAKKRGIVDVIPQKPSKRNAREQQEIDPVTL</sequence>
<evidence type="ECO:0000256" key="5">
    <source>
        <dbReference type="SAM" id="Phobius"/>
    </source>
</evidence>
<comment type="similarity">
    <text evidence="1">Belongs to the paxM FAD-dependent monooxygenase family.</text>
</comment>
<dbReference type="SUPFAM" id="SSF51905">
    <property type="entry name" value="FAD/NAD(P)-binding domain"/>
    <property type="match status" value="1"/>
</dbReference>
<keyword evidence="8" id="KW-1185">Reference proteome</keyword>
<dbReference type="InterPro" id="IPR050562">
    <property type="entry name" value="FAD_mOase_fung"/>
</dbReference>
<keyword evidence="5" id="KW-0812">Transmembrane</keyword>
<evidence type="ECO:0000256" key="1">
    <source>
        <dbReference type="ARBA" id="ARBA00007992"/>
    </source>
</evidence>
<evidence type="ECO:0000313" key="7">
    <source>
        <dbReference type="EMBL" id="KAF9578771.1"/>
    </source>
</evidence>
<keyword evidence="2" id="KW-0285">Flavoprotein</keyword>
<evidence type="ECO:0000256" key="2">
    <source>
        <dbReference type="ARBA" id="ARBA00022630"/>
    </source>
</evidence>
<dbReference type="GO" id="GO:0071949">
    <property type="term" value="F:FAD binding"/>
    <property type="evidence" value="ECO:0007669"/>
    <property type="project" value="InterPro"/>
</dbReference>
<gene>
    <name evidence="7" type="ORF">BGW38_005272</name>
</gene>
<dbReference type="Proteomes" id="UP000780801">
    <property type="component" value="Unassembled WGS sequence"/>
</dbReference>
<dbReference type="PANTHER" id="PTHR47356">
    <property type="entry name" value="FAD-DEPENDENT MONOOXYGENASE ASQG-RELATED"/>
    <property type="match status" value="1"/>
</dbReference>
<organism evidence="7 8">
    <name type="scientific">Lunasporangiospora selenospora</name>
    <dbReference type="NCBI Taxonomy" id="979761"/>
    <lineage>
        <taxon>Eukaryota</taxon>
        <taxon>Fungi</taxon>
        <taxon>Fungi incertae sedis</taxon>
        <taxon>Mucoromycota</taxon>
        <taxon>Mortierellomycotina</taxon>
        <taxon>Mortierellomycetes</taxon>
        <taxon>Mortierellales</taxon>
        <taxon>Mortierellaceae</taxon>
        <taxon>Lunasporangiospora</taxon>
    </lineage>
</organism>
<dbReference type="PRINTS" id="PR00420">
    <property type="entry name" value="RNGMNOXGNASE"/>
</dbReference>
<proteinExistence type="inferred from homology"/>
<keyword evidence="3" id="KW-0274">FAD</keyword>
<accession>A0A9P6KBH4</accession>
<feature type="domain" description="FAD-binding" evidence="6">
    <location>
        <begin position="293"/>
        <end position="347"/>
    </location>
</feature>
<comment type="caution">
    <text evidence="7">The sequence shown here is derived from an EMBL/GenBank/DDBJ whole genome shotgun (WGS) entry which is preliminary data.</text>
</comment>
<evidence type="ECO:0000256" key="3">
    <source>
        <dbReference type="ARBA" id="ARBA00022827"/>
    </source>
</evidence>
<protein>
    <recommendedName>
        <fullName evidence="6">FAD-binding domain-containing protein</fullName>
    </recommendedName>
</protein>
<name>A0A9P6KBH4_9FUNG</name>